<dbReference type="SUPFAM" id="SSF51126">
    <property type="entry name" value="Pectin lyase-like"/>
    <property type="match status" value="1"/>
</dbReference>
<keyword evidence="6" id="KW-1185">Reference proteome</keyword>
<feature type="compositionally biased region" description="Basic and acidic residues" evidence="2">
    <location>
        <begin position="403"/>
        <end position="416"/>
    </location>
</feature>
<feature type="chain" id="PRO_5038980592" evidence="3">
    <location>
        <begin position="21"/>
        <end position="416"/>
    </location>
</feature>
<accession>A0A1G7S656</accession>
<dbReference type="AlphaFoldDB" id="A0A1G7S656"/>
<organism evidence="5 6">
    <name type="scientific">Sinosporangium album</name>
    <dbReference type="NCBI Taxonomy" id="504805"/>
    <lineage>
        <taxon>Bacteria</taxon>
        <taxon>Bacillati</taxon>
        <taxon>Actinomycetota</taxon>
        <taxon>Actinomycetes</taxon>
        <taxon>Streptosporangiales</taxon>
        <taxon>Streptosporangiaceae</taxon>
        <taxon>Sinosporangium</taxon>
    </lineage>
</organism>
<dbReference type="InterPro" id="IPR012334">
    <property type="entry name" value="Pectin_lyas_fold"/>
</dbReference>
<feature type="region of interest" description="Disordered" evidence="2">
    <location>
        <begin position="363"/>
        <end position="416"/>
    </location>
</feature>
<dbReference type="SMART" id="SM00710">
    <property type="entry name" value="PbH1"/>
    <property type="match status" value="7"/>
</dbReference>
<keyword evidence="3" id="KW-0732">Signal</keyword>
<reference evidence="5 6" key="1">
    <citation type="submission" date="2016-10" db="EMBL/GenBank/DDBJ databases">
        <authorList>
            <person name="de Groot N.N."/>
        </authorList>
    </citation>
    <scope>NUCLEOTIDE SEQUENCE [LARGE SCALE GENOMIC DNA]</scope>
    <source>
        <strain evidence="5 6">CPCC 201354</strain>
    </source>
</reference>
<dbReference type="InterPro" id="IPR039448">
    <property type="entry name" value="Beta_helix"/>
</dbReference>
<dbReference type="Proteomes" id="UP000198923">
    <property type="component" value="Unassembled WGS sequence"/>
</dbReference>
<keyword evidence="1" id="KW-0677">Repeat</keyword>
<name>A0A1G7S656_9ACTN</name>
<dbReference type="Gene3D" id="2.160.20.10">
    <property type="entry name" value="Single-stranded right-handed beta-helix, Pectin lyase-like"/>
    <property type="match status" value="1"/>
</dbReference>
<dbReference type="InterPro" id="IPR051550">
    <property type="entry name" value="SCF-Subunits/Alg-Epimerases"/>
</dbReference>
<dbReference type="PANTHER" id="PTHR22990:SF15">
    <property type="entry name" value="F-BOX ONLY PROTEIN 10"/>
    <property type="match status" value="1"/>
</dbReference>
<evidence type="ECO:0000256" key="1">
    <source>
        <dbReference type="ARBA" id="ARBA00022737"/>
    </source>
</evidence>
<evidence type="ECO:0000313" key="6">
    <source>
        <dbReference type="Proteomes" id="UP000198923"/>
    </source>
</evidence>
<gene>
    <name evidence="5" type="ORF">SAMN05421505_102155</name>
</gene>
<feature type="signal peptide" evidence="3">
    <location>
        <begin position="1"/>
        <end position="20"/>
    </location>
</feature>
<sequence length="416" mass="43273">MIVGAVAVLCALTGALSGCARPGDGHRPQVLRVPQQAATIQEAVDRARPGDMVLVAPGTYHETVRITRPGMVLRGADRDRVIVDGGFTLGNGIVVTAPGVAVENLTVRRFKFNGVLVTGAEDRAEGGAASYERLDVDTHPPLTGFRVSYVTAYNNALYGVYAFDARSGVIEHTYTSGHADAGIYVGQCRDCSIVVRSNTAERNAVGYEATNVSGPLHVVGNVFRRNRVGLTTGSDPLEALAPQHGSTIMGNVIADNNERATPEQADGGFGLGVGIGGGTGNRVENNLITGNRRAGVLVTEHEGYVPTNNRIVGNHATGNGPSGARGSYDLVFAPTDPARATGNCLARRPSGCAAAPRPVPVPTVPKAPPGIPYSEVAAPPRRPDLPGGASAPVLPPKGEPPTVDERLMRLPADGKR</sequence>
<dbReference type="STRING" id="504805.SAMN05421505_102155"/>
<dbReference type="InterPro" id="IPR011050">
    <property type="entry name" value="Pectin_lyase_fold/virulence"/>
</dbReference>
<evidence type="ECO:0000259" key="4">
    <source>
        <dbReference type="Pfam" id="PF13229"/>
    </source>
</evidence>
<dbReference type="PANTHER" id="PTHR22990">
    <property type="entry name" value="F-BOX ONLY PROTEIN"/>
    <property type="match status" value="1"/>
</dbReference>
<feature type="domain" description="Right handed beta helix" evidence="4">
    <location>
        <begin position="91"/>
        <end position="231"/>
    </location>
</feature>
<dbReference type="Pfam" id="PF13229">
    <property type="entry name" value="Beta_helix"/>
    <property type="match status" value="1"/>
</dbReference>
<evidence type="ECO:0000256" key="2">
    <source>
        <dbReference type="SAM" id="MobiDB-lite"/>
    </source>
</evidence>
<evidence type="ECO:0000313" key="5">
    <source>
        <dbReference type="EMBL" id="SDG17660.1"/>
    </source>
</evidence>
<dbReference type="EMBL" id="FNCN01000002">
    <property type="protein sequence ID" value="SDG17660.1"/>
    <property type="molecule type" value="Genomic_DNA"/>
</dbReference>
<evidence type="ECO:0000256" key="3">
    <source>
        <dbReference type="SAM" id="SignalP"/>
    </source>
</evidence>
<protein>
    <submittedName>
        <fullName evidence="5">Nitrous oxidase accessory protein NosD, contains tandem CASH domains</fullName>
    </submittedName>
</protein>
<proteinExistence type="predicted"/>
<dbReference type="InterPro" id="IPR006626">
    <property type="entry name" value="PbH1"/>
</dbReference>